<comment type="caution">
    <text evidence="9">The sequence shown here is derived from an EMBL/GenBank/DDBJ whole genome shotgun (WGS) entry which is preliminary data.</text>
</comment>
<feature type="region of interest" description="Disordered" evidence="7">
    <location>
        <begin position="525"/>
        <end position="562"/>
    </location>
</feature>
<dbReference type="CDD" id="cd00333">
    <property type="entry name" value="MIP"/>
    <property type="match status" value="1"/>
</dbReference>
<evidence type="ECO:0000256" key="2">
    <source>
        <dbReference type="ARBA" id="ARBA00006175"/>
    </source>
</evidence>
<proteinExistence type="inferred from homology"/>
<reference evidence="9 10" key="1">
    <citation type="journal article" date="2021" name="Elife">
        <title>Chloroplast acquisition without the gene transfer in kleptoplastic sea slugs, Plakobranchus ocellatus.</title>
        <authorList>
            <person name="Maeda T."/>
            <person name="Takahashi S."/>
            <person name="Yoshida T."/>
            <person name="Shimamura S."/>
            <person name="Takaki Y."/>
            <person name="Nagai Y."/>
            <person name="Toyoda A."/>
            <person name="Suzuki Y."/>
            <person name="Arimoto A."/>
            <person name="Ishii H."/>
            <person name="Satoh N."/>
            <person name="Nishiyama T."/>
            <person name="Hasebe M."/>
            <person name="Maruyama T."/>
            <person name="Minagawa J."/>
            <person name="Obokata J."/>
            <person name="Shigenobu S."/>
        </authorList>
    </citation>
    <scope>NUCLEOTIDE SEQUENCE [LARGE SCALE GENOMIC DNA]</scope>
</reference>
<evidence type="ECO:0000256" key="7">
    <source>
        <dbReference type="SAM" id="MobiDB-lite"/>
    </source>
</evidence>
<feature type="transmembrane region" description="Helical" evidence="8">
    <location>
        <begin position="290"/>
        <end position="307"/>
    </location>
</feature>
<keyword evidence="3" id="KW-0813">Transport</keyword>
<gene>
    <name evidence="9" type="ORF">ElyMa_005679100</name>
</gene>
<dbReference type="GO" id="GO:0015254">
    <property type="term" value="F:glycerol channel activity"/>
    <property type="evidence" value="ECO:0007669"/>
    <property type="project" value="TreeGrafter"/>
</dbReference>
<feature type="transmembrane region" description="Helical" evidence="8">
    <location>
        <begin position="188"/>
        <end position="211"/>
    </location>
</feature>
<comment type="subcellular location">
    <subcellularLocation>
        <location evidence="1">Membrane</location>
        <topology evidence="1">Multi-pass membrane protein</topology>
    </subcellularLocation>
</comment>
<dbReference type="InterPro" id="IPR050363">
    <property type="entry name" value="MIP/Aquaporin"/>
</dbReference>
<comment type="similarity">
    <text evidence="2">Belongs to the MIP/aquaporin (TC 1.A.8) family.</text>
</comment>
<dbReference type="FunFam" id="1.20.1080.10:FF:000064">
    <property type="entry name" value="Uncharacterized protein"/>
    <property type="match status" value="1"/>
</dbReference>
<keyword evidence="6 8" id="KW-0472">Membrane</keyword>
<dbReference type="PANTHER" id="PTHR43829:SF9">
    <property type="entry name" value="AQUAPORIN-9"/>
    <property type="match status" value="1"/>
</dbReference>
<dbReference type="Pfam" id="PF00230">
    <property type="entry name" value="MIP"/>
    <property type="match status" value="1"/>
</dbReference>
<keyword evidence="5 8" id="KW-1133">Transmembrane helix</keyword>
<dbReference type="SUPFAM" id="SSF81338">
    <property type="entry name" value="Aquaporin-like"/>
    <property type="match status" value="1"/>
</dbReference>
<protein>
    <submittedName>
        <fullName evidence="9">Aquaporin-9</fullName>
    </submittedName>
</protein>
<dbReference type="GO" id="GO:0015250">
    <property type="term" value="F:water channel activity"/>
    <property type="evidence" value="ECO:0007669"/>
    <property type="project" value="TreeGrafter"/>
</dbReference>
<feature type="transmembrane region" description="Helical" evidence="8">
    <location>
        <begin position="150"/>
        <end position="168"/>
    </location>
</feature>
<feature type="transmembrane region" description="Helical" evidence="8">
    <location>
        <begin position="319"/>
        <end position="343"/>
    </location>
</feature>
<keyword evidence="10" id="KW-1185">Reference proteome</keyword>
<dbReference type="PROSITE" id="PS00221">
    <property type="entry name" value="MIP"/>
    <property type="match status" value="1"/>
</dbReference>
<evidence type="ECO:0000256" key="4">
    <source>
        <dbReference type="ARBA" id="ARBA00022692"/>
    </source>
</evidence>
<dbReference type="Gene3D" id="1.20.1080.10">
    <property type="entry name" value="Glycerol uptake facilitator protein"/>
    <property type="match status" value="1"/>
</dbReference>
<name>A0AAV4FGA5_9GAST</name>
<evidence type="ECO:0000256" key="6">
    <source>
        <dbReference type="ARBA" id="ARBA00023136"/>
    </source>
</evidence>
<dbReference type="NCBIfam" id="TIGR00861">
    <property type="entry name" value="MIP"/>
    <property type="match status" value="1"/>
</dbReference>
<feature type="transmembrane region" description="Helical" evidence="8">
    <location>
        <begin position="232"/>
        <end position="252"/>
    </location>
</feature>
<evidence type="ECO:0000256" key="5">
    <source>
        <dbReference type="ARBA" id="ARBA00022989"/>
    </source>
</evidence>
<organism evidence="9 10">
    <name type="scientific">Elysia marginata</name>
    <dbReference type="NCBI Taxonomy" id="1093978"/>
    <lineage>
        <taxon>Eukaryota</taxon>
        <taxon>Metazoa</taxon>
        <taxon>Spiralia</taxon>
        <taxon>Lophotrochozoa</taxon>
        <taxon>Mollusca</taxon>
        <taxon>Gastropoda</taxon>
        <taxon>Heterobranchia</taxon>
        <taxon>Euthyneura</taxon>
        <taxon>Panpulmonata</taxon>
        <taxon>Sacoglossa</taxon>
        <taxon>Placobranchoidea</taxon>
        <taxon>Plakobranchidae</taxon>
        <taxon>Elysia</taxon>
    </lineage>
</organism>
<feature type="compositionally biased region" description="Basic and acidic residues" evidence="7">
    <location>
        <begin position="552"/>
        <end position="562"/>
    </location>
</feature>
<dbReference type="PANTHER" id="PTHR43829">
    <property type="entry name" value="AQUAPORIN OR AQUAGLYCEROPORIN RELATED"/>
    <property type="match status" value="1"/>
</dbReference>
<keyword evidence="4 8" id="KW-0812">Transmembrane</keyword>
<dbReference type="GO" id="GO:0016323">
    <property type="term" value="C:basolateral plasma membrane"/>
    <property type="evidence" value="ECO:0007669"/>
    <property type="project" value="TreeGrafter"/>
</dbReference>
<evidence type="ECO:0000256" key="1">
    <source>
        <dbReference type="ARBA" id="ARBA00004141"/>
    </source>
</evidence>
<dbReference type="Proteomes" id="UP000762676">
    <property type="component" value="Unassembled WGS sequence"/>
</dbReference>
<evidence type="ECO:0000313" key="9">
    <source>
        <dbReference type="EMBL" id="GFR71436.1"/>
    </source>
</evidence>
<dbReference type="PRINTS" id="PR00783">
    <property type="entry name" value="MINTRINSICP"/>
</dbReference>
<dbReference type="EMBL" id="BMAT01011368">
    <property type="protein sequence ID" value="GFR71436.1"/>
    <property type="molecule type" value="Genomic_DNA"/>
</dbReference>
<dbReference type="AlphaFoldDB" id="A0AAV4FGA5"/>
<sequence length="562" mass="62279">MLECVVTDEASRATTVAVRCVQEHQSSSYMSSTTTTTVGFAWPGVCAGGRVENVHTESGWLDKRIRDVVARLSALFQSRSLDWLVISPLCLQQLITLHPVLSLTVMLRGIHHTNNCYFHEVACRSDLPISGYLTKMDRFSSKLSLRRFPLLRECFAEFLGTFLLVTFGDGSVAQAVLSKGANGDQNTVAWSFGVGITTGVLVSGGVSGGHINPAVSLAMVCLGRLPLKKFPFYALAQYLGGFVASLFIYLVYTDALDEFDGGDREVDGPQGTAGIWATYPQPYVSIGNGFGDQVFGTALLVICVLAITDKFNSRPSSGLAPFLVGYVVVGIAMAFGLNAAFAINPARDLAPRIFTACAGWDKKPFSFRSHKWFWVPVVAPHLGALTGAAVYELCVGIHWPERYHEDQLGLTEDRPDIKMEAVQSMDRNAGNGNDNVFNNGCEAWTYSKAVQKKIQTFEMWCYRRPFKVPWTEKKTNKEIIQMADVGKRLLQQLMKRKRRKLRYAGHIMRGSSGPLLQLPLEGKIEKKRGQGRPRRNWMGDVKEWSGSTSYGDTKRKAENREE</sequence>
<evidence type="ECO:0000313" key="10">
    <source>
        <dbReference type="Proteomes" id="UP000762676"/>
    </source>
</evidence>
<evidence type="ECO:0000256" key="3">
    <source>
        <dbReference type="ARBA" id="ARBA00022448"/>
    </source>
</evidence>
<dbReference type="InterPro" id="IPR023271">
    <property type="entry name" value="Aquaporin-like"/>
</dbReference>
<dbReference type="InterPro" id="IPR000425">
    <property type="entry name" value="MIP"/>
</dbReference>
<accession>A0AAV4FGA5</accession>
<evidence type="ECO:0000256" key="8">
    <source>
        <dbReference type="SAM" id="Phobius"/>
    </source>
</evidence>
<dbReference type="InterPro" id="IPR022357">
    <property type="entry name" value="MIP_CS"/>
</dbReference>